<dbReference type="InterPro" id="IPR051192">
    <property type="entry name" value="Sprouty_domain"/>
</dbReference>
<organism evidence="3 4">
    <name type="scientific">Lucilia cuprina</name>
    <name type="common">Green bottle fly</name>
    <name type="synonym">Australian sheep blowfly</name>
    <dbReference type="NCBI Taxonomy" id="7375"/>
    <lineage>
        <taxon>Eukaryota</taxon>
        <taxon>Metazoa</taxon>
        <taxon>Ecdysozoa</taxon>
        <taxon>Arthropoda</taxon>
        <taxon>Hexapoda</taxon>
        <taxon>Insecta</taxon>
        <taxon>Pterygota</taxon>
        <taxon>Neoptera</taxon>
        <taxon>Endopterygota</taxon>
        <taxon>Diptera</taxon>
        <taxon>Brachycera</taxon>
        <taxon>Muscomorpha</taxon>
        <taxon>Oestroidea</taxon>
        <taxon>Calliphoridae</taxon>
        <taxon>Luciliinae</taxon>
        <taxon>Lucilia</taxon>
    </lineage>
</organism>
<dbReference type="PROSITE" id="PS51227">
    <property type="entry name" value="SPR"/>
    <property type="match status" value="1"/>
</dbReference>
<proteinExistence type="inferred from homology"/>
<dbReference type="GO" id="GO:0040037">
    <property type="term" value="P:negative regulation of fibroblast growth factor receptor signaling pathway"/>
    <property type="evidence" value="ECO:0007669"/>
    <property type="project" value="TreeGrafter"/>
</dbReference>
<dbReference type="EMBL" id="JRES01001646">
    <property type="protein sequence ID" value="KNC21215.1"/>
    <property type="molecule type" value="Genomic_DNA"/>
</dbReference>
<dbReference type="OMA" id="ADFDDYQ"/>
<dbReference type="GO" id="GO:0005829">
    <property type="term" value="C:cytosol"/>
    <property type="evidence" value="ECO:0007669"/>
    <property type="project" value="TreeGrafter"/>
</dbReference>
<evidence type="ECO:0000313" key="3">
    <source>
        <dbReference type="EMBL" id="KNC21215.1"/>
    </source>
</evidence>
<dbReference type="PANTHER" id="PTHR12365:SF7">
    <property type="entry name" value="PROTEIN SPROUTY"/>
    <property type="match status" value="1"/>
</dbReference>
<feature type="region of interest" description="Disordered" evidence="2">
    <location>
        <begin position="1"/>
        <end position="39"/>
    </location>
</feature>
<comment type="caution">
    <text evidence="3">The sequence shown here is derived from an EMBL/GenBank/DDBJ whole genome shotgun (WGS) entry which is preliminary data.</text>
</comment>
<protein>
    <submittedName>
        <fullName evidence="3">Protein sprouty</fullName>
    </submittedName>
</protein>
<feature type="compositionally biased region" description="Low complexity" evidence="2">
    <location>
        <begin position="169"/>
        <end position="188"/>
    </location>
</feature>
<feature type="compositionally biased region" description="Polar residues" evidence="2">
    <location>
        <begin position="612"/>
        <end position="625"/>
    </location>
</feature>
<feature type="region of interest" description="Disordered" evidence="2">
    <location>
        <begin position="318"/>
        <end position="391"/>
    </location>
</feature>
<keyword evidence="4" id="KW-1185">Reference proteome</keyword>
<dbReference type="OrthoDB" id="10038884at2759"/>
<feature type="region of interest" description="Disordered" evidence="2">
    <location>
        <begin position="612"/>
        <end position="636"/>
    </location>
</feature>
<sequence length="660" mass="71429">MDRRNGGDPLAPPRPPKLLPKVHRPRAPEPEMMSATSQTTPVATASVAATATAGVAVTNVVNTPQCTNQSDLSRNNNLNQPHHLSSSINSTSSLWSSSVANSASTIPTTTTSPPATVPLVANNIRYNRVSYNNNHIGNIDVVTQQPTQFDDYQIHHLTFLPQRPCNLSRNNSHVSSSSSSSSVTVSNSFTRRRPPPPTPGSAGSAVPLLTISGNNNNNNNFLNHFHSAEPVPTSPVTLAQPRPESERLANEYVDTPLRTAQQLQNATRMQHPAGQHDNGQTTTHHLLLLPQRELRQQQQQQSQNHQHLHRLAGTAGSANATMGIDGTDGLLHSQHHHHNIHNHQTHHQLHNPKASTKPATVTEKLSPKPETRGFLSPGIQPINQPITKQPALSNTDNACKFAKELPALDELLDIHSIATGISTPQGMVSAVNGASPLGTPIVIGSSDAPSSLNPITCPRCDRCRCEQCQSPRPLPQTWVCNKTCLCSAESIIDYASCLCCAKALFYHCARDNDMDCDDSSGTPCVDNPCSCGPYKRTQRWGWLGALSLVLPCLWCYWPMRGCVAMCEKCYGKFAKRGCRCQQIGSTSSMFPITSASNGANIVVLSNGTGLQSNTNGTTKSSATSGNHHHIHHNDCSTTSRILRKGDLTPEKRLLDSSPEY</sequence>
<feature type="region of interest" description="Disordered" evidence="2">
    <location>
        <begin position="169"/>
        <end position="206"/>
    </location>
</feature>
<gene>
    <name evidence="3" type="ORF">FF38_10992</name>
</gene>
<feature type="compositionally biased region" description="Basic residues" evidence="2">
    <location>
        <begin position="333"/>
        <end position="350"/>
    </location>
</feature>
<dbReference type="PANTHER" id="PTHR12365">
    <property type="entry name" value="SPROUTY"/>
    <property type="match status" value="1"/>
</dbReference>
<reference evidence="3 4" key="1">
    <citation type="journal article" date="2015" name="Nat. Commun.">
        <title>Lucilia cuprina genome unlocks parasitic fly biology to underpin future interventions.</title>
        <authorList>
            <person name="Anstead C.A."/>
            <person name="Korhonen P.K."/>
            <person name="Young N.D."/>
            <person name="Hall R.S."/>
            <person name="Jex A.R."/>
            <person name="Murali S.C."/>
            <person name="Hughes D.S."/>
            <person name="Lee S.F."/>
            <person name="Perry T."/>
            <person name="Stroehlein A.J."/>
            <person name="Ansell B.R."/>
            <person name="Breugelmans B."/>
            <person name="Hofmann A."/>
            <person name="Qu J."/>
            <person name="Dugan S."/>
            <person name="Lee S.L."/>
            <person name="Chao H."/>
            <person name="Dinh H."/>
            <person name="Han Y."/>
            <person name="Doddapaneni H.V."/>
            <person name="Worley K.C."/>
            <person name="Muzny D.M."/>
            <person name="Ioannidis P."/>
            <person name="Waterhouse R.M."/>
            <person name="Zdobnov E.M."/>
            <person name="James P.J."/>
            <person name="Bagnall N.H."/>
            <person name="Kotze A.C."/>
            <person name="Gibbs R.A."/>
            <person name="Richards S."/>
            <person name="Batterham P."/>
            <person name="Gasser R.B."/>
        </authorList>
    </citation>
    <scope>NUCLEOTIDE SEQUENCE [LARGE SCALE GENOMIC DNA]</scope>
    <source>
        <strain evidence="3 4">LS</strain>
        <tissue evidence="3">Full body</tissue>
    </source>
</reference>
<accession>A0A0L0BM63</accession>
<feature type="compositionally biased region" description="Polar residues" evidence="2">
    <location>
        <begin position="381"/>
        <end position="391"/>
    </location>
</feature>
<dbReference type="Pfam" id="PF05210">
    <property type="entry name" value="Sprouty"/>
    <property type="match status" value="1"/>
</dbReference>
<evidence type="ECO:0000256" key="2">
    <source>
        <dbReference type="SAM" id="MobiDB-lite"/>
    </source>
</evidence>
<evidence type="ECO:0000313" key="4">
    <source>
        <dbReference type="Proteomes" id="UP000037069"/>
    </source>
</evidence>
<dbReference type="GO" id="GO:0016020">
    <property type="term" value="C:membrane"/>
    <property type="evidence" value="ECO:0007669"/>
    <property type="project" value="InterPro"/>
</dbReference>
<dbReference type="GO" id="GO:0046580">
    <property type="term" value="P:negative regulation of Ras protein signal transduction"/>
    <property type="evidence" value="ECO:0007669"/>
    <property type="project" value="TreeGrafter"/>
</dbReference>
<dbReference type="AlphaFoldDB" id="A0A0L0BM63"/>
<dbReference type="InterPro" id="IPR007875">
    <property type="entry name" value="Sprouty"/>
</dbReference>
<dbReference type="Proteomes" id="UP000037069">
    <property type="component" value="Unassembled WGS sequence"/>
</dbReference>
<name>A0A0L0BM63_LUCCU</name>
<dbReference type="STRING" id="7375.A0A0L0BM63"/>
<evidence type="ECO:0000256" key="1">
    <source>
        <dbReference type="ARBA" id="ARBA00010964"/>
    </source>
</evidence>
<comment type="similarity">
    <text evidence="1">Belongs to the sprouty family.</text>
</comment>
<dbReference type="GO" id="GO:0048513">
    <property type="term" value="P:animal organ development"/>
    <property type="evidence" value="ECO:0007669"/>
    <property type="project" value="TreeGrafter"/>
</dbReference>